<evidence type="ECO:0000256" key="1">
    <source>
        <dbReference type="ARBA" id="ARBA00004477"/>
    </source>
</evidence>
<evidence type="ECO:0000256" key="4">
    <source>
        <dbReference type="ARBA" id="ARBA00022692"/>
    </source>
</evidence>
<dbReference type="Pfam" id="PF06417">
    <property type="entry name" value="EMC4"/>
    <property type="match status" value="1"/>
</dbReference>
<keyword evidence="6 9" id="KW-1133">Transmembrane helix</keyword>
<evidence type="ECO:0000256" key="5">
    <source>
        <dbReference type="ARBA" id="ARBA00022824"/>
    </source>
</evidence>
<proteinExistence type="inferred from homology"/>
<evidence type="ECO:0000256" key="3">
    <source>
        <dbReference type="ARBA" id="ARBA00020820"/>
    </source>
</evidence>
<evidence type="ECO:0000256" key="7">
    <source>
        <dbReference type="ARBA" id="ARBA00023136"/>
    </source>
</evidence>
<dbReference type="GO" id="GO:0005789">
    <property type="term" value="C:endoplasmic reticulum membrane"/>
    <property type="evidence" value="ECO:0007669"/>
    <property type="project" value="UniProtKB-SubCell"/>
</dbReference>
<dbReference type="AlphaFoldDB" id="A0A9W7ZYV0"/>
<keyword evidence="7 9" id="KW-0472">Membrane</keyword>
<dbReference type="Proteomes" id="UP001150538">
    <property type="component" value="Unassembled WGS sequence"/>
</dbReference>
<name>A0A9W7ZYV0_9FUNG</name>
<gene>
    <name evidence="10" type="ORF">H4219_001934</name>
</gene>
<evidence type="ECO:0000313" key="11">
    <source>
        <dbReference type="Proteomes" id="UP001150538"/>
    </source>
</evidence>
<reference evidence="10" key="1">
    <citation type="submission" date="2022-07" db="EMBL/GenBank/DDBJ databases">
        <title>Phylogenomic reconstructions and comparative analyses of Kickxellomycotina fungi.</title>
        <authorList>
            <person name="Reynolds N.K."/>
            <person name="Stajich J.E."/>
            <person name="Barry K."/>
            <person name="Grigoriev I.V."/>
            <person name="Crous P."/>
            <person name="Smith M.E."/>
        </authorList>
    </citation>
    <scope>NUCLEOTIDE SEQUENCE</scope>
    <source>
        <strain evidence="10">NBRC 100468</strain>
    </source>
</reference>
<dbReference type="InterPro" id="IPR009445">
    <property type="entry name" value="TMEM85/Emc4"/>
</dbReference>
<feature type="region of interest" description="Disordered" evidence="8">
    <location>
        <begin position="27"/>
        <end position="50"/>
    </location>
</feature>
<accession>A0A9W7ZYV0</accession>
<organism evidence="10 11">
    <name type="scientific">Mycoemilia scoparia</name>
    <dbReference type="NCBI Taxonomy" id="417184"/>
    <lineage>
        <taxon>Eukaryota</taxon>
        <taxon>Fungi</taxon>
        <taxon>Fungi incertae sedis</taxon>
        <taxon>Zoopagomycota</taxon>
        <taxon>Kickxellomycotina</taxon>
        <taxon>Kickxellomycetes</taxon>
        <taxon>Kickxellales</taxon>
        <taxon>Kickxellaceae</taxon>
        <taxon>Mycoemilia</taxon>
    </lineage>
</organism>
<dbReference type="OrthoDB" id="369569at2759"/>
<evidence type="ECO:0000256" key="8">
    <source>
        <dbReference type="SAM" id="MobiDB-lite"/>
    </source>
</evidence>
<evidence type="ECO:0000256" key="2">
    <source>
        <dbReference type="ARBA" id="ARBA00007715"/>
    </source>
</evidence>
<feature type="transmembrane region" description="Helical" evidence="9">
    <location>
        <begin position="93"/>
        <end position="115"/>
    </location>
</feature>
<comment type="caution">
    <text evidence="10">The sequence shown here is derived from an EMBL/GenBank/DDBJ whole genome shotgun (WGS) entry which is preliminary data.</text>
</comment>
<keyword evidence="5" id="KW-0256">Endoplasmic reticulum</keyword>
<evidence type="ECO:0000256" key="6">
    <source>
        <dbReference type="ARBA" id="ARBA00022989"/>
    </source>
</evidence>
<evidence type="ECO:0000256" key="9">
    <source>
        <dbReference type="SAM" id="Phobius"/>
    </source>
</evidence>
<evidence type="ECO:0000313" key="10">
    <source>
        <dbReference type="EMBL" id="KAJ1919464.1"/>
    </source>
</evidence>
<dbReference type="PANTHER" id="PTHR19315">
    <property type="entry name" value="ER MEMBRANE PROTEIN COMPLEX SUBUNIT 4"/>
    <property type="match status" value="1"/>
</dbReference>
<protein>
    <recommendedName>
        <fullName evidence="3">ER membrane protein complex subunit 4</fullName>
    </recommendedName>
</protein>
<comment type="subcellular location">
    <subcellularLocation>
        <location evidence="1">Endoplasmic reticulum membrane</location>
        <topology evidence="1">Multi-pass membrane protein</topology>
    </subcellularLocation>
</comment>
<keyword evidence="11" id="KW-1185">Reference proteome</keyword>
<keyword evidence="4 9" id="KW-0812">Transmembrane</keyword>
<sequence length="130" mass="14185">MPYSRAICDTKLLVQARAKESGSLKIDSPHGFSATALGDSVSRNEASTDESESYLRVKARKYFSTDLRMASSMGLKAWDLALQPAKTLPMQIFMAWMSGTSVQIFSIIVTAMVLFSPIKAIIGVNEGKFA</sequence>
<dbReference type="EMBL" id="JANBPU010000026">
    <property type="protein sequence ID" value="KAJ1919464.1"/>
    <property type="molecule type" value="Genomic_DNA"/>
</dbReference>
<comment type="similarity">
    <text evidence="2">Belongs to the EMC4 family.</text>
</comment>